<accession>A0A0C5WBK0</accession>
<proteinExistence type="predicted"/>
<sequence>MLKLTGTMIAATVLLSSPVMADLNLDVTPQNEGAWVKVSENGAPASNVQITTNVPGTGTFTTDEHGRVYVTVASNRSGSVKFRAMDQEGNLAYKTALINKDK</sequence>
<dbReference type="EMBL" id="CP005974">
    <property type="protein sequence ID" value="AJR09001.1"/>
    <property type="molecule type" value="Genomic_DNA"/>
</dbReference>
<evidence type="ECO:0000313" key="3">
    <source>
        <dbReference type="Proteomes" id="UP000032303"/>
    </source>
</evidence>
<gene>
    <name evidence="2" type="ORF">H744_2c2338</name>
</gene>
<keyword evidence="3" id="KW-1185">Reference proteome</keyword>
<evidence type="ECO:0000313" key="2">
    <source>
        <dbReference type="EMBL" id="AJR09001.1"/>
    </source>
</evidence>
<protein>
    <submittedName>
        <fullName evidence="2">Uncharacterized protein</fullName>
    </submittedName>
</protein>
<dbReference type="OrthoDB" id="5826465at2"/>
<dbReference type="HOGENOM" id="CLU_2274768_0_0_6"/>
<feature type="signal peptide" evidence="1">
    <location>
        <begin position="1"/>
        <end position="21"/>
    </location>
</feature>
<dbReference type="KEGG" id="pgb:H744_2c2338"/>
<feature type="chain" id="PRO_5002184275" evidence="1">
    <location>
        <begin position="22"/>
        <end position="102"/>
    </location>
</feature>
<dbReference type="PATRIC" id="fig|658445.3.peg.4337"/>
<dbReference type="AlphaFoldDB" id="A0A0C5WBK0"/>
<name>A0A0C5WBK0_9GAMM</name>
<evidence type="ECO:0000256" key="1">
    <source>
        <dbReference type="SAM" id="SignalP"/>
    </source>
</evidence>
<dbReference type="InterPro" id="IPR008964">
    <property type="entry name" value="Invasin/intimin_cell_adhesion"/>
</dbReference>
<reference evidence="2 3" key="1">
    <citation type="submission" date="2013-05" db="EMBL/GenBank/DDBJ databases">
        <title>Complete genome sequence of the lipase-producing bacterium Photobacterium gaetbulicola Gung47.</title>
        <authorList>
            <person name="Kim Y.-O."/>
        </authorList>
    </citation>
    <scope>NUCLEOTIDE SEQUENCE [LARGE SCALE GENOMIC DNA]</scope>
    <source>
        <strain evidence="2 3">Gung47</strain>
    </source>
</reference>
<keyword evidence="1" id="KW-0732">Signal</keyword>
<dbReference type="SUPFAM" id="SSF49373">
    <property type="entry name" value="Invasin/intimin cell-adhesion fragments"/>
    <property type="match status" value="1"/>
</dbReference>
<dbReference type="Proteomes" id="UP000032303">
    <property type="component" value="Chromosome 2"/>
</dbReference>
<organism evidence="2 3">
    <name type="scientific">Photobacterium gaetbulicola Gung47</name>
    <dbReference type="NCBI Taxonomy" id="658445"/>
    <lineage>
        <taxon>Bacteria</taxon>
        <taxon>Pseudomonadati</taxon>
        <taxon>Pseudomonadota</taxon>
        <taxon>Gammaproteobacteria</taxon>
        <taxon>Vibrionales</taxon>
        <taxon>Vibrionaceae</taxon>
        <taxon>Photobacterium</taxon>
    </lineage>
</organism>